<protein>
    <submittedName>
        <fullName evidence="2">BPH_2 domain-containing protein</fullName>
    </submittedName>
</protein>
<organism evidence="1 2">
    <name type="scientific">Rhabditophanes sp. KR3021</name>
    <dbReference type="NCBI Taxonomy" id="114890"/>
    <lineage>
        <taxon>Eukaryota</taxon>
        <taxon>Metazoa</taxon>
        <taxon>Ecdysozoa</taxon>
        <taxon>Nematoda</taxon>
        <taxon>Chromadorea</taxon>
        <taxon>Rhabditida</taxon>
        <taxon>Tylenchina</taxon>
        <taxon>Panagrolaimomorpha</taxon>
        <taxon>Strongyloidoidea</taxon>
        <taxon>Alloionematidae</taxon>
        <taxon>Rhabditophanes</taxon>
    </lineage>
</organism>
<reference evidence="2" key="1">
    <citation type="submission" date="2016-11" db="UniProtKB">
        <authorList>
            <consortium name="WormBaseParasite"/>
        </authorList>
    </citation>
    <scope>IDENTIFICATION</scope>
    <source>
        <strain evidence="2">KR3021</strain>
    </source>
</reference>
<sequence>MNVYDQNDPLNGNEEVITVSKPNTISLTNKWEIGSSTNSGEMLIFRFGSIHIQPDNITAYGHFMHYVPSISEWVTVGIYEIILGKATSWYVWRVTDALTYSSFGICVLLSVVFIKDFREMILIDLRLMKAGAITKTPIKVRTFAFLMSAGRIISVSKYGGEDYDKNASIREVVVGRRPG</sequence>
<dbReference type="WBParaSite" id="RSKR_0000409800.1">
    <property type="protein sequence ID" value="RSKR_0000409800.1"/>
    <property type="gene ID" value="RSKR_0000409800"/>
</dbReference>
<accession>A0AC35TUC4</accession>
<name>A0AC35TUC4_9BILA</name>
<dbReference type="Proteomes" id="UP000095286">
    <property type="component" value="Unplaced"/>
</dbReference>
<evidence type="ECO:0000313" key="1">
    <source>
        <dbReference type="Proteomes" id="UP000095286"/>
    </source>
</evidence>
<proteinExistence type="predicted"/>
<evidence type="ECO:0000313" key="2">
    <source>
        <dbReference type="WBParaSite" id="RSKR_0000409800.1"/>
    </source>
</evidence>